<reference evidence="4 5" key="1">
    <citation type="submission" date="2016-05" db="EMBL/GenBank/DDBJ databases">
        <title>Genome sequencing of Vitellibacter soesokkakensis RSSK-12.</title>
        <authorList>
            <person name="Thevarajoo S."/>
            <person name="Selvaratnam C."/>
            <person name="Goh K.M."/>
            <person name="Chan K.-G."/>
            <person name="Chong C.S."/>
        </authorList>
    </citation>
    <scope>NUCLEOTIDE SEQUENCE [LARGE SCALE GENOMIC DNA]</scope>
    <source>
        <strain evidence="4 5">RSSK-12</strain>
    </source>
</reference>
<evidence type="ECO:0000256" key="3">
    <source>
        <dbReference type="PIRSR" id="PIRSR607837-1"/>
    </source>
</evidence>
<evidence type="ECO:0000313" key="4">
    <source>
        <dbReference type="EMBL" id="OAD90340.1"/>
    </source>
</evidence>
<organism evidence="4 5">
    <name type="scientific">Aequorivita soesokkakensis</name>
    <dbReference type="NCBI Taxonomy" id="1385699"/>
    <lineage>
        <taxon>Bacteria</taxon>
        <taxon>Pseudomonadati</taxon>
        <taxon>Bacteroidota</taxon>
        <taxon>Flavobacteriia</taxon>
        <taxon>Flavobacteriales</taxon>
        <taxon>Flavobacteriaceae</taxon>
        <taxon>Aequorivita</taxon>
    </lineage>
</organism>
<dbReference type="RefSeq" id="WP_068762851.1">
    <property type="nucleotide sequence ID" value="NZ_LXIE01000048.1"/>
</dbReference>
<dbReference type="OrthoDB" id="9811413at2"/>
<evidence type="ECO:0000256" key="2">
    <source>
        <dbReference type="ARBA" id="ARBA00022723"/>
    </source>
</evidence>
<name>A0A1A9LAQ0_9FLAO</name>
<gene>
    <name evidence="4" type="ORF">A7A78_06305</name>
</gene>
<sequence>MKAFFIDKFEYTKHCNQLLIDVLLKNPENYKEKISLLASHTLNAHHVWNHRIFGIAPALSVWQLLELQDLKKIDTENFEQTKELLQTKNLKESIKYTNSKGQNFTNTTEEIFFHIINHSTYHRGQLVSQLKIEGVEPIVTDYIFYKR</sequence>
<comment type="caution">
    <text evidence="4">The sequence shown here is derived from an EMBL/GenBank/DDBJ whole genome shotgun (WGS) entry which is preliminary data.</text>
</comment>
<protein>
    <submittedName>
        <fullName evidence="4">Damage-inducible protein DinB</fullName>
    </submittedName>
</protein>
<dbReference type="Proteomes" id="UP000077552">
    <property type="component" value="Unassembled WGS sequence"/>
</dbReference>
<accession>A0A1A9LAQ0</accession>
<dbReference type="STRING" id="1385699.A7A78_06305"/>
<dbReference type="GO" id="GO:0046872">
    <property type="term" value="F:metal ion binding"/>
    <property type="evidence" value="ECO:0007669"/>
    <property type="project" value="UniProtKB-KW"/>
</dbReference>
<evidence type="ECO:0000313" key="5">
    <source>
        <dbReference type="Proteomes" id="UP000077552"/>
    </source>
</evidence>
<dbReference type="Pfam" id="PF05163">
    <property type="entry name" value="DinB"/>
    <property type="match status" value="1"/>
</dbReference>
<dbReference type="AlphaFoldDB" id="A0A1A9LAQ0"/>
<keyword evidence="2 3" id="KW-0479">Metal-binding</keyword>
<dbReference type="Gene3D" id="1.20.120.450">
    <property type="entry name" value="dinb family like domain"/>
    <property type="match status" value="1"/>
</dbReference>
<dbReference type="PANTHER" id="PTHR37302:SF3">
    <property type="entry name" value="DAMAGE-INDUCIBLE PROTEIN DINB"/>
    <property type="match status" value="1"/>
</dbReference>
<keyword evidence="5" id="KW-1185">Reference proteome</keyword>
<feature type="binding site" evidence="3">
    <location>
        <position position="40"/>
    </location>
    <ligand>
        <name>a divalent metal cation</name>
        <dbReference type="ChEBI" id="CHEBI:60240"/>
    </ligand>
</feature>
<comment type="similarity">
    <text evidence="1">Belongs to the DinB family.</text>
</comment>
<dbReference type="EMBL" id="LXIE01000048">
    <property type="protein sequence ID" value="OAD90340.1"/>
    <property type="molecule type" value="Genomic_DNA"/>
</dbReference>
<feature type="binding site" evidence="3">
    <location>
        <position position="122"/>
    </location>
    <ligand>
        <name>a divalent metal cation</name>
        <dbReference type="ChEBI" id="CHEBI:60240"/>
    </ligand>
</feature>
<dbReference type="SUPFAM" id="SSF109854">
    <property type="entry name" value="DinB/YfiT-like putative metalloenzymes"/>
    <property type="match status" value="1"/>
</dbReference>
<dbReference type="InterPro" id="IPR034660">
    <property type="entry name" value="DinB/YfiT-like"/>
</dbReference>
<proteinExistence type="inferred from homology"/>
<evidence type="ECO:0000256" key="1">
    <source>
        <dbReference type="ARBA" id="ARBA00008635"/>
    </source>
</evidence>
<dbReference type="InterPro" id="IPR007837">
    <property type="entry name" value="DinB"/>
</dbReference>
<dbReference type="PANTHER" id="PTHR37302">
    <property type="entry name" value="SLR1116 PROTEIN"/>
    <property type="match status" value="1"/>
</dbReference>
<feature type="binding site" evidence="3">
    <location>
        <position position="118"/>
    </location>
    <ligand>
        <name>a divalent metal cation</name>
        <dbReference type="ChEBI" id="CHEBI:60240"/>
    </ligand>
</feature>